<gene>
    <name evidence="2" type="ORF">KCG48_09645</name>
</gene>
<dbReference type="PANTHER" id="PTHR36832:SF1">
    <property type="entry name" value="SLR1174 PROTEIN"/>
    <property type="match status" value="1"/>
</dbReference>
<dbReference type="Proteomes" id="UP000675379">
    <property type="component" value="Unassembled WGS sequence"/>
</dbReference>
<evidence type="ECO:0000313" key="3">
    <source>
        <dbReference type="Proteomes" id="UP000675379"/>
    </source>
</evidence>
<organism evidence="2 3">
    <name type="scientific">Proteiniclasticum sediminis</name>
    <dbReference type="NCBI Taxonomy" id="2804028"/>
    <lineage>
        <taxon>Bacteria</taxon>
        <taxon>Bacillati</taxon>
        <taxon>Bacillota</taxon>
        <taxon>Clostridia</taxon>
        <taxon>Eubacteriales</taxon>
        <taxon>Clostridiaceae</taxon>
        <taxon>Proteiniclasticum</taxon>
    </lineage>
</organism>
<protein>
    <submittedName>
        <fullName evidence="2">ABC-2 family transporter protein</fullName>
    </submittedName>
</protein>
<keyword evidence="1" id="KW-0472">Membrane</keyword>
<keyword evidence="1" id="KW-0812">Transmembrane</keyword>
<feature type="transmembrane region" description="Helical" evidence="1">
    <location>
        <begin position="187"/>
        <end position="206"/>
    </location>
</feature>
<dbReference type="InterPro" id="IPR010390">
    <property type="entry name" value="ABC-2_transporter-like"/>
</dbReference>
<dbReference type="RefSeq" id="WP_211801732.1">
    <property type="nucleotide sequence ID" value="NZ_JAGSCS010000012.1"/>
</dbReference>
<accession>A0A941CPX9</accession>
<keyword evidence="1" id="KW-1133">Transmembrane helix</keyword>
<dbReference type="AlphaFoldDB" id="A0A941CPX9"/>
<comment type="caution">
    <text evidence="2">The sequence shown here is derived from an EMBL/GenBank/DDBJ whole genome shotgun (WGS) entry which is preliminary data.</text>
</comment>
<dbReference type="EMBL" id="JAGSCS010000012">
    <property type="protein sequence ID" value="MBR0576600.1"/>
    <property type="molecule type" value="Genomic_DNA"/>
</dbReference>
<feature type="transmembrane region" description="Helical" evidence="1">
    <location>
        <begin position="242"/>
        <end position="260"/>
    </location>
</feature>
<proteinExistence type="predicted"/>
<sequence>MQRLKRLRAYFPFTLNVFQRILSYKANVLIFMMGEIMMLTVTYFLWQAIFASSPDRVLHGFTQGEMVLYVLVSFLTALITSVDITYDISREVKDGTIAINLIRPVSYEMRMLFQALGNVLYNFVVIFAGALAAVSWLFYKSTGAFHGGTLFFYLLSILLGIFINFYFSYAFGLLSFKITNMWGMSQIMQAIVQLFSGALIPLAFFPSIFQRLIAFLPFSSLIYTPTMIYLEKLTGEAMVRAMLLQVLWLFILMGVSRLLWKALVKNLTILGG</sequence>
<feature type="transmembrane region" description="Helical" evidence="1">
    <location>
        <begin position="151"/>
        <end position="175"/>
    </location>
</feature>
<feature type="transmembrane region" description="Helical" evidence="1">
    <location>
        <begin position="119"/>
        <end position="139"/>
    </location>
</feature>
<evidence type="ECO:0000256" key="1">
    <source>
        <dbReference type="SAM" id="Phobius"/>
    </source>
</evidence>
<evidence type="ECO:0000313" key="2">
    <source>
        <dbReference type="EMBL" id="MBR0576600.1"/>
    </source>
</evidence>
<keyword evidence="3" id="KW-1185">Reference proteome</keyword>
<dbReference type="PANTHER" id="PTHR36832">
    <property type="entry name" value="SLR1174 PROTEIN-RELATED"/>
    <property type="match status" value="1"/>
</dbReference>
<name>A0A941CPX9_9CLOT</name>
<feature type="transmembrane region" description="Helical" evidence="1">
    <location>
        <begin position="21"/>
        <end position="46"/>
    </location>
</feature>
<feature type="transmembrane region" description="Helical" evidence="1">
    <location>
        <begin position="66"/>
        <end position="86"/>
    </location>
</feature>
<dbReference type="Pfam" id="PF06182">
    <property type="entry name" value="ABC2_membrane_6"/>
    <property type="match status" value="1"/>
</dbReference>
<reference evidence="2" key="1">
    <citation type="submission" date="2021-04" db="EMBL/GenBank/DDBJ databases">
        <title>Proteiniclasticum sedimins sp. nov., an obligate anaerobic bacterium isolated from anaerobic sludge.</title>
        <authorList>
            <person name="Liu J."/>
        </authorList>
    </citation>
    <scope>NUCLEOTIDE SEQUENCE</scope>
    <source>
        <strain evidence="2">BAD-10</strain>
    </source>
</reference>